<protein>
    <submittedName>
        <fullName evidence="12">Disease resistance protein RPM1</fullName>
    </submittedName>
</protein>
<dbReference type="Gene3D" id="3.40.50.300">
    <property type="entry name" value="P-loop containing nucleotide triphosphate hydrolases"/>
    <property type="match status" value="2"/>
</dbReference>
<dbReference type="InterPro" id="IPR002182">
    <property type="entry name" value="NB-ARC"/>
</dbReference>
<evidence type="ECO:0000256" key="7">
    <source>
        <dbReference type="SAM" id="MobiDB-lite"/>
    </source>
</evidence>
<evidence type="ECO:0000259" key="10">
    <source>
        <dbReference type="Pfam" id="PF23559"/>
    </source>
</evidence>
<evidence type="ECO:0000259" key="9">
    <source>
        <dbReference type="Pfam" id="PF18052"/>
    </source>
</evidence>
<evidence type="ECO:0000256" key="4">
    <source>
        <dbReference type="ARBA" id="ARBA00022741"/>
    </source>
</evidence>
<dbReference type="PANTHER" id="PTHR23155:SF1135">
    <property type="entry name" value="OS08G0246300 PROTEIN"/>
    <property type="match status" value="1"/>
</dbReference>
<keyword evidence="4" id="KW-0547">Nucleotide-binding</keyword>
<gene>
    <name evidence="12" type="ORF">TRIUR3_06241</name>
</gene>
<dbReference type="InterPro" id="IPR041118">
    <property type="entry name" value="Rx_N"/>
</dbReference>
<dbReference type="Gene3D" id="3.80.10.10">
    <property type="entry name" value="Ribonuclease Inhibitor"/>
    <property type="match status" value="1"/>
</dbReference>
<sequence length="1291" mass="143830">MVDRLAVGLAKSVVVGAISKIESAIEEDTKLRQKAHCDLVSITLEFEMIQSFLDVAKEESIMNNMVRTWVRHVRELAYDLEDCVEFVILARAGRSLPLDQAVEDLAELKGRADELSKCYLRYSNITGSVASKLVMMQKQQGVSSAIALDMLLKARDAADGQKCRGDLTQLITQDGHPNSDLQVISVWGSEGNHGTTSVIMTTYNASEIRNSYTYRAWVKLMHPFNPHDFVRNLMAQFFESSFEEQGASAIGIQVLTKMDQATQSQSDLLKEFEQLVTEKRYLVVLEDLSNMAEWHAIRTFLPHRKTASRIIVSTKESEMACLCIGDSYQILELMHFSPEHSVCALFKKGSSSGDEDKGKKPMVQDSILIGRESQMNELRKYPAIARMSSSQVMSVWGIAGVGKSALVRDLCNIDDTKQPEEKLFNRYCWVNVSHPFNLKYLCQDLLSDFHSEKDPIKECHQLLIQDRCLIVIDGIRYKKEWDLIKKSVVPRSSKSVIIVITTEASIATYCANNRQLVFNVKGLEAAAAFDLFKQEGTRQLPSVYVRKTSLKLETPSADPSSSLKLDTPSGDPSSSLKLDTPSGDPSSSLKLDTPSADPSSSLNLDTPSADPSSSLNLDTPSEDPSSSLNLDTPSEDPSSSPKLDTPSADPSSSPKLDTPSADPSSSLKLDTPLADPSSSLKLDTPSADPSSSVVDWCEAEEVKELILKCGGLPKVIVAIACALAKQTVTRMDTILALNRRLMHHLETEPDYDSLHDLFGWMHSYFRTCPDSLKPCIFYMSIFPQGQIIRRRRLIRRWIAESYSREDNEESAEENGERQFSDLLDLSMIQQVPQLVTTAEFNDRKMALCKFNSFIREYIIPLRKEENLVFELGGNCALTTQRTGRHLVILDDWDRDRIVFESIDFSRLRSLTVFGKWKSFFISERMKLLRVLDLEDATSDITTGDLKKVVKRLCRLKFLSLRGHTEIDHLPSSLGDLRQLQTLDVRDTSIVTLPASITKLKKLQYIRAGRGTTVSALPASSCWLRDFCRCRQLVGVQVPGEIGNLTGLHTLGVVNVAASGGRAAIKEIKKLSQLRKLGVSGINKHNSKDFFSAISVHVHLDSLSVQMDIEGCLDDILLPLKNLRSLKLYGLGNKLPEGSGQLSKLQKLDLEMDSLTENDMTLLGELPQLCILRVKQLQDGELHFHVIRNGLEDHSFEKVKVLHIASGGSSSSLHVKFGSETMKKLELLKVDCCGGSPTYQFSSLENLEELKQVLLVNGSNAQALKEQLESQLAEHPNLVKPVVELEEPPHSS</sequence>
<comment type="similarity">
    <text evidence="1">Belongs to the disease resistance NB-LRR family.</text>
</comment>
<dbReference type="PRINTS" id="PR00364">
    <property type="entry name" value="DISEASERSIST"/>
</dbReference>
<dbReference type="Pfam" id="PF00931">
    <property type="entry name" value="NB-ARC"/>
    <property type="match status" value="2"/>
</dbReference>
<dbReference type="OMA" id="HLVIMED"/>
<dbReference type="CDD" id="cd14798">
    <property type="entry name" value="RX-CC_like"/>
    <property type="match status" value="1"/>
</dbReference>
<evidence type="ECO:0000256" key="1">
    <source>
        <dbReference type="ARBA" id="ARBA00008894"/>
    </source>
</evidence>
<feature type="domain" description="NB-ARC" evidence="8">
    <location>
        <begin position="385"/>
        <end position="537"/>
    </location>
</feature>
<dbReference type="PANTHER" id="PTHR23155">
    <property type="entry name" value="DISEASE RESISTANCE PROTEIN RP"/>
    <property type="match status" value="1"/>
</dbReference>
<keyword evidence="6" id="KW-0175">Coiled coil</keyword>
<dbReference type="InterPro" id="IPR027417">
    <property type="entry name" value="P-loop_NTPase"/>
</dbReference>
<feature type="domain" description="Disease resistance protein winged helix" evidence="10">
    <location>
        <begin position="781"/>
        <end position="831"/>
    </location>
</feature>
<proteinExistence type="inferred from homology"/>
<dbReference type="SUPFAM" id="SSF52540">
    <property type="entry name" value="P-loop containing nucleoside triphosphate hydrolases"/>
    <property type="match status" value="2"/>
</dbReference>
<keyword evidence="5" id="KW-0611">Plant defense</keyword>
<evidence type="ECO:0000256" key="2">
    <source>
        <dbReference type="ARBA" id="ARBA00022614"/>
    </source>
</evidence>
<evidence type="ECO:0000259" key="11">
    <source>
        <dbReference type="Pfam" id="PF23598"/>
    </source>
</evidence>
<keyword evidence="2" id="KW-0433">Leucine-rich repeat</keyword>
<keyword evidence="3" id="KW-0677">Repeat</keyword>
<reference evidence="12" key="1">
    <citation type="journal article" date="2013" name="Nature">
        <title>Draft genome of the wheat A-genome progenitor Triticum urartu.</title>
        <authorList>
            <person name="Ling H.Q."/>
            <person name="Zhao S."/>
            <person name="Liu D."/>
            <person name="Wang J."/>
            <person name="Sun H."/>
            <person name="Zhang C."/>
            <person name="Fan H."/>
            <person name="Li D."/>
            <person name="Dong L."/>
            <person name="Tao Y."/>
            <person name="Gao C."/>
            <person name="Wu H."/>
            <person name="Li Y."/>
            <person name="Cui Y."/>
            <person name="Guo X."/>
            <person name="Zheng S."/>
            <person name="Wang B."/>
            <person name="Yu K."/>
            <person name="Liang Q."/>
            <person name="Yang W."/>
            <person name="Lou X."/>
            <person name="Chen J."/>
            <person name="Feng M."/>
            <person name="Jian J."/>
            <person name="Zhang X."/>
            <person name="Luo G."/>
            <person name="Jiang Y."/>
            <person name="Liu J."/>
            <person name="Wang Z."/>
            <person name="Sha Y."/>
            <person name="Zhang B."/>
            <person name="Wu H."/>
            <person name="Tang D."/>
            <person name="Shen Q."/>
            <person name="Xue P."/>
            <person name="Zou S."/>
            <person name="Wang X."/>
            <person name="Liu X."/>
            <person name="Wang F."/>
            <person name="Yang Y."/>
            <person name="An X."/>
            <person name="Dong Z."/>
            <person name="Zhang K."/>
            <person name="Zhang X."/>
            <person name="Luo M.C."/>
            <person name="Dvorak J."/>
            <person name="Tong Y."/>
            <person name="Wang J."/>
            <person name="Yang H."/>
            <person name="Li Z."/>
            <person name="Wang D."/>
            <person name="Zhang A."/>
            <person name="Wang J."/>
        </authorList>
    </citation>
    <scope>NUCLEOTIDE SEQUENCE</scope>
</reference>
<dbReference type="GO" id="GO:0098542">
    <property type="term" value="P:defense response to other organism"/>
    <property type="evidence" value="ECO:0007669"/>
    <property type="project" value="TreeGrafter"/>
</dbReference>
<dbReference type="EMBL" id="KD188745">
    <property type="protein sequence ID" value="EMS53920.1"/>
    <property type="molecule type" value="Genomic_DNA"/>
</dbReference>
<dbReference type="Pfam" id="PF23598">
    <property type="entry name" value="LRR_14"/>
    <property type="match status" value="1"/>
</dbReference>
<dbReference type="eggNOG" id="KOG4658">
    <property type="taxonomic scope" value="Eukaryota"/>
</dbReference>
<dbReference type="GO" id="GO:0043531">
    <property type="term" value="F:ADP binding"/>
    <property type="evidence" value="ECO:0007669"/>
    <property type="project" value="InterPro"/>
</dbReference>
<dbReference type="InterPro" id="IPR044974">
    <property type="entry name" value="Disease_R_plants"/>
</dbReference>
<evidence type="ECO:0000313" key="12">
    <source>
        <dbReference type="EMBL" id="EMS53920.1"/>
    </source>
</evidence>
<dbReference type="Pfam" id="PF18052">
    <property type="entry name" value="Rx_N"/>
    <property type="match status" value="1"/>
</dbReference>
<feature type="compositionally biased region" description="Polar residues" evidence="7">
    <location>
        <begin position="557"/>
        <end position="668"/>
    </location>
</feature>
<evidence type="ECO:0000256" key="5">
    <source>
        <dbReference type="ARBA" id="ARBA00022821"/>
    </source>
</evidence>
<dbReference type="InterPro" id="IPR038005">
    <property type="entry name" value="RX-like_CC"/>
</dbReference>
<name>M7ZNJ4_TRIUA</name>
<dbReference type="InterPro" id="IPR058922">
    <property type="entry name" value="WHD_DRP"/>
</dbReference>
<dbReference type="Gene3D" id="1.20.5.4130">
    <property type="match status" value="1"/>
</dbReference>
<evidence type="ECO:0000256" key="6">
    <source>
        <dbReference type="ARBA" id="ARBA00023054"/>
    </source>
</evidence>
<dbReference type="STRING" id="4572.M7ZNJ4"/>
<dbReference type="InterPro" id="IPR032675">
    <property type="entry name" value="LRR_dom_sf"/>
</dbReference>
<evidence type="ECO:0000259" key="8">
    <source>
        <dbReference type="Pfam" id="PF00931"/>
    </source>
</evidence>
<dbReference type="Pfam" id="PF23559">
    <property type="entry name" value="WHD_DRP"/>
    <property type="match status" value="1"/>
</dbReference>
<feature type="domain" description="Disease resistance R13L4/SHOC-2-like LRR" evidence="11">
    <location>
        <begin position="907"/>
        <end position="1276"/>
    </location>
</feature>
<feature type="region of interest" description="Disordered" evidence="7">
    <location>
        <begin position="551"/>
        <end position="691"/>
    </location>
</feature>
<feature type="domain" description="Disease resistance N-terminal" evidence="9">
    <location>
        <begin position="14"/>
        <end position="89"/>
    </location>
</feature>
<organism evidence="12">
    <name type="scientific">Triticum urartu</name>
    <name type="common">Red wild einkorn</name>
    <name type="synonym">Crithodium urartu</name>
    <dbReference type="NCBI Taxonomy" id="4572"/>
    <lineage>
        <taxon>Eukaryota</taxon>
        <taxon>Viridiplantae</taxon>
        <taxon>Streptophyta</taxon>
        <taxon>Embryophyta</taxon>
        <taxon>Tracheophyta</taxon>
        <taxon>Spermatophyta</taxon>
        <taxon>Magnoliopsida</taxon>
        <taxon>Liliopsida</taxon>
        <taxon>Poales</taxon>
        <taxon>Poaceae</taxon>
        <taxon>BOP clade</taxon>
        <taxon>Pooideae</taxon>
        <taxon>Triticodae</taxon>
        <taxon>Triticeae</taxon>
        <taxon>Triticinae</taxon>
        <taxon>Triticum</taxon>
    </lineage>
</organism>
<dbReference type="SUPFAM" id="SSF52047">
    <property type="entry name" value="RNI-like"/>
    <property type="match status" value="1"/>
</dbReference>
<dbReference type="InterPro" id="IPR055414">
    <property type="entry name" value="LRR_R13L4/SHOC2-like"/>
</dbReference>
<feature type="compositionally biased region" description="Polar residues" evidence="7">
    <location>
        <begin position="676"/>
        <end position="691"/>
    </location>
</feature>
<feature type="domain" description="NB-ARC" evidence="8">
    <location>
        <begin position="178"/>
        <end position="343"/>
    </location>
</feature>
<evidence type="ECO:0000256" key="3">
    <source>
        <dbReference type="ARBA" id="ARBA00022737"/>
    </source>
</evidence>
<accession>M7ZNJ4</accession>